<dbReference type="Pfam" id="PF03448">
    <property type="entry name" value="MgtE_N"/>
    <property type="match status" value="1"/>
</dbReference>
<dbReference type="GO" id="GO:0015095">
    <property type="term" value="F:magnesium ion transmembrane transporter activity"/>
    <property type="evidence" value="ECO:0007669"/>
    <property type="project" value="InterPro"/>
</dbReference>
<organism evidence="3">
    <name type="scientific">Propionibacterium freudenreichii subsp. freudenreichii</name>
    <dbReference type="NCBI Taxonomy" id="66712"/>
    <lineage>
        <taxon>Bacteria</taxon>
        <taxon>Bacillati</taxon>
        <taxon>Actinomycetota</taxon>
        <taxon>Actinomycetes</taxon>
        <taxon>Propionibacteriales</taxon>
        <taxon>Propionibacteriaceae</taxon>
        <taxon>Propionibacterium</taxon>
    </lineage>
</organism>
<dbReference type="InterPro" id="IPR006668">
    <property type="entry name" value="Mg_transptr_MgtE_intracell_dom"/>
</dbReference>
<dbReference type="Pfam" id="PF05239">
    <property type="entry name" value="PRC"/>
    <property type="match status" value="1"/>
</dbReference>
<dbReference type="SUPFAM" id="SSF158791">
    <property type="entry name" value="MgtE N-terminal domain-like"/>
    <property type="match status" value="1"/>
</dbReference>
<dbReference type="Gene3D" id="1.25.60.10">
    <property type="entry name" value="MgtE N-terminal domain-like"/>
    <property type="match status" value="1"/>
</dbReference>
<dbReference type="AlphaFoldDB" id="A0A0B7NX75"/>
<gene>
    <name evidence="3" type="primary">mgtE</name>
    <name evidence="3" type="ORF">PFCIRM138_02100</name>
</gene>
<keyword evidence="1" id="KW-0129">CBS domain</keyword>
<dbReference type="PROSITE" id="PS51371">
    <property type="entry name" value="CBS"/>
    <property type="match status" value="1"/>
</dbReference>
<dbReference type="PANTHER" id="PTHR43773:SF1">
    <property type="entry name" value="MAGNESIUM TRANSPORTER MGTE"/>
    <property type="match status" value="1"/>
</dbReference>
<dbReference type="SUPFAM" id="SSF50346">
    <property type="entry name" value="PRC-barrel domain"/>
    <property type="match status" value="1"/>
</dbReference>
<dbReference type="CDD" id="cd04606">
    <property type="entry name" value="CBS_pair_Mg_transporter"/>
    <property type="match status" value="1"/>
</dbReference>
<dbReference type="InterPro" id="IPR058838">
    <property type="entry name" value="SH3_actinomycetes"/>
</dbReference>
<evidence type="ECO:0000256" key="1">
    <source>
        <dbReference type="PROSITE-ProRule" id="PRU00703"/>
    </source>
</evidence>
<dbReference type="Gene3D" id="3.10.580.10">
    <property type="entry name" value="CBS-domain"/>
    <property type="match status" value="1"/>
</dbReference>
<dbReference type="InterPro" id="IPR011033">
    <property type="entry name" value="PRC_barrel-like_sf"/>
</dbReference>
<dbReference type="InterPro" id="IPR046342">
    <property type="entry name" value="CBS_dom_sf"/>
</dbReference>
<dbReference type="Pfam" id="PF26205">
    <property type="entry name" value="SH3_actinomycetes"/>
    <property type="match status" value="1"/>
</dbReference>
<dbReference type="PANTHER" id="PTHR43773">
    <property type="entry name" value="MAGNESIUM TRANSPORTER MGTE"/>
    <property type="match status" value="1"/>
</dbReference>
<proteinExistence type="predicted"/>
<evidence type="ECO:0000313" key="3">
    <source>
        <dbReference type="EMBL" id="CEP27536.1"/>
    </source>
</evidence>
<dbReference type="SUPFAM" id="SSF54631">
    <property type="entry name" value="CBS-domain pair"/>
    <property type="match status" value="1"/>
</dbReference>
<dbReference type="InterPro" id="IPR006669">
    <property type="entry name" value="MgtE_transporter"/>
</dbReference>
<dbReference type="GO" id="GO:0016020">
    <property type="term" value="C:membrane"/>
    <property type="evidence" value="ECO:0007669"/>
    <property type="project" value="InterPro"/>
</dbReference>
<reference evidence="3" key="1">
    <citation type="submission" date="2014-08" db="EMBL/GenBank/DDBJ databases">
        <authorList>
            <person name="Falentin Helene"/>
        </authorList>
    </citation>
    <scope>NUCLEOTIDE SEQUENCE</scope>
</reference>
<feature type="domain" description="CBS" evidence="2">
    <location>
        <begin position="350"/>
        <end position="413"/>
    </location>
</feature>
<sequence length="429" mass="47365">MSPQMTSIFLSRLQGLPVLDASGDQVGKVRDFVCQFRSPGRLPRVKGMVVDLLAARRIYVPMERVHSVDANQIALAGVIDARRFVQRDNETLVFDDLFDRSVITTEGKSATIFDVAMRQVRTRQWELVEVALRERLPKRPFSFASRKGSVFTAPWTDIASTVARADQATDQKVAQLSDMPPADVARELHDMDPGRRVEVAEALDDEQLADAFQELPESEQVSLLSRLEVERAADVLEEMDPDDAADLINDLPTDFAEDLLERMEPKDAADVRNLMQYEDLTAGGMMTPEPVVLAPDATIADALAAVSREDVTPATASMVFITRPPTDTPSGRYIGAVHSQRLLREPPSVMTGSVIDADLQPLAPDAGLYQVSRYFATYNLVIAPVVNARGQLVGAVTVDDVLDHMLPDDWRGVQMDGIHPDDQSREADE</sequence>
<dbReference type="InterPro" id="IPR000644">
    <property type="entry name" value="CBS_dom"/>
</dbReference>
<dbReference type="InterPro" id="IPR038076">
    <property type="entry name" value="MgtE_N_sf"/>
</dbReference>
<dbReference type="InterPro" id="IPR027275">
    <property type="entry name" value="PRC-brl_dom"/>
</dbReference>
<dbReference type="SMART" id="SM00924">
    <property type="entry name" value="MgtE_N"/>
    <property type="match status" value="1"/>
</dbReference>
<accession>A0A0B7NX75</accession>
<evidence type="ECO:0000259" key="2">
    <source>
        <dbReference type="PROSITE" id="PS51371"/>
    </source>
</evidence>
<name>A0A0B7NX75_PROFF</name>
<dbReference type="Pfam" id="PF00571">
    <property type="entry name" value="CBS"/>
    <property type="match status" value="1"/>
</dbReference>
<protein>
    <submittedName>
        <fullName evidence="3">Magnesium (Mg2+) transporter</fullName>
    </submittedName>
</protein>
<dbReference type="EMBL" id="LM676436">
    <property type="protein sequence ID" value="CEP27536.1"/>
    <property type="molecule type" value="Genomic_DNA"/>
</dbReference>